<dbReference type="Proteomes" id="UP001567538">
    <property type="component" value="Unassembled WGS sequence"/>
</dbReference>
<organism evidence="2 3">
    <name type="scientific">Salvia divinorum</name>
    <name type="common">Maria pastora</name>
    <name type="synonym">Diviner's sage</name>
    <dbReference type="NCBI Taxonomy" id="28513"/>
    <lineage>
        <taxon>Eukaryota</taxon>
        <taxon>Viridiplantae</taxon>
        <taxon>Streptophyta</taxon>
        <taxon>Embryophyta</taxon>
        <taxon>Tracheophyta</taxon>
        <taxon>Spermatophyta</taxon>
        <taxon>Magnoliopsida</taxon>
        <taxon>eudicotyledons</taxon>
        <taxon>Gunneridae</taxon>
        <taxon>Pentapetalae</taxon>
        <taxon>asterids</taxon>
        <taxon>lamiids</taxon>
        <taxon>Lamiales</taxon>
        <taxon>Lamiaceae</taxon>
        <taxon>Nepetoideae</taxon>
        <taxon>Mentheae</taxon>
        <taxon>Salviinae</taxon>
        <taxon>Salvia</taxon>
        <taxon>Salvia subgen. Calosphace</taxon>
    </lineage>
</organism>
<sequence length="172" mass="18954">MNILLNLNQINSGEWWNADVDAVESEMSRYGGGPNSSYAYTNNGLPGPLFPCSIKGLMDHNKHDELFFAVANHTLTVVEITKPFTTSAIMITPGQTTTLLLTADKSTGAFVMAARPYLTSVFPFNNSTTIGYLKYTSTPKLNQNKPELTIPPNLPAMEEWERIYAVFASSPE</sequence>
<protein>
    <submittedName>
        <fullName evidence="2">Laccase</fullName>
        <ecNumber evidence="2">1.10.3.2</ecNumber>
    </submittedName>
</protein>
<feature type="domain" description="Plastocyanin-like" evidence="1">
    <location>
        <begin position="14"/>
        <end position="136"/>
    </location>
</feature>
<dbReference type="PANTHER" id="PTHR11709:SF292">
    <property type="entry name" value="LACCASE-1"/>
    <property type="match status" value="1"/>
</dbReference>
<evidence type="ECO:0000313" key="3">
    <source>
        <dbReference type="Proteomes" id="UP001567538"/>
    </source>
</evidence>
<proteinExistence type="predicted"/>
<keyword evidence="2" id="KW-0560">Oxidoreductase</keyword>
<gene>
    <name evidence="2" type="ORF">AAHA92_14322</name>
</gene>
<dbReference type="EC" id="1.10.3.2" evidence="2"/>
<dbReference type="SUPFAM" id="SSF49503">
    <property type="entry name" value="Cupredoxins"/>
    <property type="match status" value="1"/>
</dbReference>
<dbReference type="PANTHER" id="PTHR11709">
    <property type="entry name" value="MULTI-COPPER OXIDASE"/>
    <property type="match status" value="1"/>
</dbReference>
<reference evidence="2 3" key="1">
    <citation type="submission" date="2024-06" db="EMBL/GenBank/DDBJ databases">
        <title>A chromosome level genome sequence of Diviner's sage (Salvia divinorum).</title>
        <authorList>
            <person name="Ford S.A."/>
            <person name="Ro D.-K."/>
            <person name="Ness R.W."/>
            <person name="Phillips M.A."/>
        </authorList>
    </citation>
    <scope>NUCLEOTIDE SEQUENCE [LARGE SCALE GENOMIC DNA]</scope>
    <source>
        <strain evidence="2">SAF-2024a</strain>
        <tissue evidence="2">Leaf</tissue>
    </source>
</reference>
<dbReference type="AlphaFoldDB" id="A0ABD1HEI1"/>
<comment type="caution">
    <text evidence="2">The sequence shown here is derived from an EMBL/GenBank/DDBJ whole genome shotgun (WGS) entry which is preliminary data.</text>
</comment>
<dbReference type="EMBL" id="JBEAFC010000006">
    <property type="protein sequence ID" value="KAL1553673.1"/>
    <property type="molecule type" value="Genomic_DNA"/>
</dbReference>
<dbReference type="InterPro" id="IPR001117">
    <property type="entry name" value="Cu-oxidase_2nd"/>
</dbReference>
<dbReference type="InterPro" id="IPR008972">
    <property type="entry name" value="Cupredoxin"/>
</dbReference>
<dbReference type="Pfam" id="PF00394">
    <property type="entry name" value="Cu-oxidase"/>
    <property type="match status" value="1"/>
</dbReference>
<dbReference type="InterPro" id="IPR045087">
    <property type="entry name" value="Cu-oxidase_fam"/>
</dbReference>
<evidence type="ECO:0000313" key="2">
    <source>
        <dbReference type="EMBL" id="KAL1553673.1"/>
    </source>
</evidence>
<dbReference type="GO" id="GO:0052716">
    <property type="term" value="F:hydroquinone:oxygen oxidoreductase activity"/>
    <property type="evidence" value="ECO:0007669"/>
    <property type="project" value="UniProtKB-EC"/>
</dbReference>
<name>A0ABD1HEI1_SALDI</name>
<dbReference type="Gene3D" id="2.60.40.420">
    <property type="entry name" value="Cupredoxins - blue copper proteins"/>
    <property type="match status" value="1"/>
</dbReference>
<accession>A0ABD1HEI1</accession>
<evidence type="ECO:0000259" key="1">
    <source>
        <dbReference type="Pfam" id="PF00394"/>
    </source>
</evidence>
<keyword evidence="3" id="KW-1185">Reference proteome</keyword>